<accession>A0A3Q1JWK2</accession>
<proteinExistence type="predicted"/>
<keyword evidence="6" id="KW-0391">Immunity</keyword>
<dbReference type="GO" id="GO:0005886">
    <property type="term" value="C:plasma membrane"/>
    <property type="evidence" value="ECO:0007669"/>
    <property type="project" value="UniProtKB-SubCell"/>
</dbReference>
<dbReference type="Proteomes" id="UP000265040">
    <property type="component" value="Chromosome 8"/>
</dbReference>
<keyword evidence="11" id="KW-1280">Immunoglobulin</keyword>
<dbReference type="Pfam" id="PF07686">
    <property type="entry name" value="V-set"/>
    <property type="match status" value="1"/>
</dbReference>
<dbReference type="GeneTree" id="ENSGT00940000163849"/>
<evidence type="ECO:0000256" key="2">
    <source>
        <dbReference type="ARBA" id="ARBA00004613"/>
    </source>
</evidence>
<sequence length="108" mass="12035">ITGVWGEIKLDQSPSEVKRPGETVRISCVTSGYTMTSNAMNWIRQKPGKALEWMGYLNTASVTPTYASSFQSRVSFSQDVPSSTQYLEIRSLTTEDSAVYFCARLHSN</sequence>
<dbReference type="SMART" id="SM00406">
    <property type="entry name" value="IGv"/>
    <property type="match status" value="1"/>
</dbReference>
<dbReference type="SUPFAM" id="SSF48726">
    <property type="entry name" value="Immunoglobulin"/>
    <property type="match status" value="1"/>
</dbReference>
<dbReference type="InterPro" id="IPR013783">
    <property type="entry name" value="Ig-like_fold"/>
</dbReference>
<evidence type="ECO:0000256" key="5">
    <source>
        <dbReference type="ARBA" id="ARBA00022729"/>
    </source>
</evidence>
<evidence type="ECO:0000259" key="12">
    <source>
        <dbReference type="PROSITE" id="PS50835"/>
    </source>
</evidence>
<dbReference type="InterPro" id="IPR013106">
    <property type="entry name" value="Ig_V-set"/>
</dbReference>
<dbReference type="InterPro" id="IPR007110">
    <property type="entry name" value="Ig-like_dom"/>
</dbReference>
<evidence type="ECO:0000256" key="4">
    <source>
        <dbReference type="ARBA" id="ARBA00022525"/>
    </source>
</evidence>
<evidence type="ECO:0000256" key="11">
    <source>
        <dbReference type="ARBA" id="ARBA00043265"/>
    </source>
</evidence>
<dbReference type="Gene3D" id="2.60.40.10">
    <property type="entry name" value="Immunoglobulins"/>
    <property type="match status" value="1"/>
</dbReference>
<protein>
    <recommendedName>
        <fullName evidence="12">Ig-like domain-containing protein</fullName>
    </recommendedName>
</protein>
<evidence type="ECO:0000256" key="10">
    <source>
        <dbReference type="ARBA" id="ARBA00023319"/>
    </source>
</evidence>
<name>A0A3Q1JWK2_ANATE</name>
<dbReference type="InterPro" id="IPR050199">
    <property type="entry name" value="IgHV"/>
</dbReference>
<reference evidence="13" key="1">
    <citation type="submission" date="2021-04" db="EMBL/GenBank/DDBJ databases">
        <authorList>
            <consortium name="Wellcome Sanger Institute Data Sharing"/>
        </authorList>
    </citation>
    <scope>NUCLEOTIDE SEQUENCE [LARGE SCALE GENOMIC DNA]</scope>
</reference>
<evidence type="ECO:0000256" key="9">
    <source>
        <dbReference type="ARBA" id="ARBA00023157"/>
    </source>
</evidence>
<evidence type="ECO:0000256" key="8">
    <source>
        <dbReference type="ARBA" id="ARBA00023136"/>
    </source>
</evidence>
<dbReference type="GO" id="GO:0002250">
    <property type="term" value="P:adaptive immune response"/>
    <property type="evidence" value="ECO:0007669"/>
    <property type="project" value="UniProtKB-KW"/>
</dbReference>
<keyword evidence="4" id="KW-0964">Secreted</keyword>
<keyword evidence="14" id="KW-1185">Reference proteome</keyword>
<organism evidence="13 14">
    <name type="scientific">Anabas testudineus</name>
    <name type="common">Climbing perch</name>
    <name type="synonym">Anthias testudineus</name>
    <dbReference type="NCBI Taxonomy" id="64144"/>
    <lineage>
        <taxon>Eukaryota</taxon>
        <taxon>Metazoa</taxon>
        <taxon>Chordata</taxon>
        <taxon>Craniata</taxon>
        <taxon>Vertebrata</taxon>
        <taxon>Euteleostomi</taxon>
        <taxon>Actinopterygii</taxon>
        <taxon>Neopterygii</taxon>
        <taxon>Teleostei</taxon>
        <taxon>Neoteleostei</taxon>
        <taxon>Acanthomorphata</taxon>
        <taxon>Anabantaria</taxon>
        <taxon>Anabantiformes</taxon>
        <taxon>Anabantoidei</taxon>
        <taxon>Anabantidae</taxon>
        <taxon>Anabas</taxon>
    </lineage>
</organism>
<dbReference type="GO" id="GO:0005576">
    <property type="term" value="C:extracellular region"/>
    <property type="evidence" value="ECO:0007669"/>
    <property type="project" value="UniProtKB-SubCell"/>
</dbReference>
<dbReference type="FunFam" id="2.60.40.10:FF:001072">
    <property type="entry name" value="Immunoglobulin heavy variable V1-24"/>
    <property type="match status" value="1"/>
</dbReference>
<dbReference type="GO" id="GO:0019814">
    <property type="term" value="C:immunoglobulin complex"/>
    <property type="evidence" value="ECO:0007669"/>
    <property type="project" value="UniProtKB-KW"/>
</dbReference>
<comment type="subcellular location">
    <subcellularLocation>
        <location evidence="1">Cell membrane</location>
    </subcellularLocation>
    <subcellularLocation>
        <location evidence="2">Secreted</location>
    </subcellularLocation>
</comment>
<keyword evidence="3" id="KW-1003">Cell membrane</keyword>
<evidence type="ECO:0000256" key="7">
    <source>
        <dbReference type="ARBA" id="ARBA00023130"/>
    </source>
</evidence>
<reference evidence="13" key="2">
    <citation type="submission" date="2025-08" db="UniProtKB">
        <authorList>
            <consortium name="Ensembl"/>
        </authorList>
    </citation>
    <scope>IDENTIFICATION</scope>
</reference>
<dbReference type="PROSITE" id="PS50835">
    <property type="entry name" value="IG_LIKE"/>
    <property type="match status" value="1"/>
</dbReference>
<keyword evidence="10" id="KW-0393">Immunoglobulin domain</keyword>
<evidence type="ECO:0000313" key="13">
    <source>
        <dbReference type="Ensembl" id="ENSATEP00000036283.3"/>
    </source>
</evidence>
<feature type="domain" description="Ig-like" evidence="12">
    <location>
        <begin position="21"/>
        <end position="108"/>
    </location>
</feature>
<evidence type="ECO:0000313" key="14">
    <source>
        <dbReference type="Proteomes" id="UP000265040"/>
    </source>
</evidence>
<dbReference type="InterPro" id="IPR036179">
    <property type="entry name" value="Ig-like_dom_sf"/>
</dbReference>
<evidence type="ECO:0000256" key="6">
    <source>
        <dbReference type="ARBA" id="ARBA00022859"/>
    </source>
</evidence>
<dbReference type="Ensembl" id="ENSATET00000036802.3">
    <property type="protein sequence ID" value="ENSATEP00000036283.3"/>
    <property type="gene ID" value="ENSATEG00000033422.1"/>
</dbReference>
<keyword evidence="9" id="KW-1015">Disulfide bond</keyword>
<evidence type="ECO:0000256" key="3">
    <source>
        <dbReference type="ARBA" id="ARBA00022475"/>
    </source>
</evidence>
<keyword evidence="7" id="KW-1064">Adaptive immunity</keyword>
<keyword evidence="5" id="KW-0732">Signal</keyword>
<reference evidence="13" key="3">
    <citation type="submission" date="2025-09" db="UniProtKB">
        <authorList>
            <consortium name="Ensembl"/>
        </authorList>
    </citation>
    <scope>IDENTIFICATION</scope>
</reference>
<dbReference type="AlphaFoldDB" id="A0A3Q1JWK2"/>
<keyword evidence="8" id="KW-0472">Membrane</keyword>
<evidence type="ECO:0000256" key="1">
    <source>
        <dbReference type="ARBA" id="ARBA00004236"/>
    </source>
</evidence>
<dbReference type="PANTHER" id="PTHR23266">
    <property type="entry name" value="IMMUNOGLOBULIN HEAVY CHAIN"/>
    <property type="match status" value="1"/>
</dbReference>